<dbReference type="Proteomes" id="UP000789860">
    <property type="component" value="Unassembled WGS sequence"/>
</dbReference>
<accession>A0ACA9LR58</accession>
<proteinExistence type="predicted"/>
<dbReference type="EMBL" id="CAJVPM010007020">
    <property type="protein sequence ID" value="CAG8541091.1"/>
    <property type="molecule type" value="Genomic_DNA"/>
</dbReference>
<evidence type="ECO:0000313" key="1">
    <source>
        <dbReference type="EMBL" id="CAG8541091.1"/>
    </source>
</evidence>
<protein>
    <submittedName>
        <fullName evidence="1">2110_t:CDS:1</fullName>
    </submittedName>
</protein>
<organism evidence="1 2">
    <name type="scientific">Scutellospora calospora</name>
    <dbReference type="NCBI Taxonomy" id="85575"/>
    <lineage>
        <taxon>Eukaryota</taxon>
        <taxon>Fungi</taxon>
        <taxon>Fungi incertae sedis</taxon>
        <taxon>Mucoromycota</taxon>
        <taxon>Glomeromycotina</taxon>
        <taxon>Glomeromycetes</taxon>
        <taxon>Diversisporales</taxon>
        <taxon>Gigasporaceae</taxon>
        <taxon>Scutellospora</taxon>
    </lineage>
</organism>
<reference evidence="1" key="1">
    <citation type="submission" date="2021-06" db="EMBL/GenBank/DDBJ databases">
        <authorList>
            <person name="Kallberg Y."/>
            <person name="Tangrot J."/>
            <person name="Rosling A."/>
        </authorList>
    </citation>
    <scope>NUCLEOTIDE SEQUENCE</scope>
    <source>
        <strain evidence="1">AU212A</strain>
    </source>
</reference>
<evidence type="ECO:0000313" key="2">
    <source>
        <dbReference type="Proteomes" id="UP000789860"/>
    </source>
</evidence>
<feature type="non-terminal residue" evidence="1">
    <location>
        <position position="1"/>
    </location>
</feature>
<name>A0ACA9LR58_9GLOM</name>
<comment type="caution">
    <text evidence="1">The sequence shown here is derived from an EMBL/GenBank/DDBJ whole genome shotgun (WGS) entry which is preliminary data.</text>
</comment>
<gene>
    <name evidence="1" type="ORF">SCALOS_LOCUS4846</name>
</gene>
<sequence length="102" mass="11536">DIQLLTIDTSIGPQIESSSTKISSLSLINLNPQQKSDLDIDIVLVLENLNIFDQNEEVISEINKPESDNEKEEFILNYSAPNINISNNNRFESIKNLDRNFG</sequence>
<keyword evidence="2" id="KW-1185">Reference proteome</keyword>